<proteinExistence type="predicted"/>
<name>A0A4R6SLR0_LABRH</name>
<sequence length="657" mass="72770">MTSKNKQGTEVDGEQTKMPRPLRRLPALPSADVIRHVRAAAKKHFGMSDRAAGAMSTIWVDPEQVLPQLERPRRMRIPGGDLWYIEGEVWTPRLVPDVNNPRNANEHTYPVAGDAVEGTEVFTMDTQAGVAELTLKVSGRDELTWALDRAMKKTRAKNEPHPKITEQGIMDAPFGVMSTFEFDDGTAAIAVPRVREGSSRVCWAQDTLGHEPDDALFRMPSSAKPIREFIDEINAIVEQPASSISEEDRAKVRCATTNFILIVGFRPDEEGTLDLEDAIKAKVAQEHLNRKADWDTEAGDAVLADDCLAAASRAGLLRGDEEYRWLRGELTRAEAAEAGLEESIEDRFARLIWLFTTQERLVHDAIRRPIAFVLRKDGDRRVQVRRTTKLPYAVELTAREFRGTHQFGDVALERIPKILINGGPVAMLAEWEPTSRTLAALTKAALGDAETGKLGRSSAELAVRALYYAAVYDVLRVPRNDQGANSDRRKVSEVLEAMALDADGIRVLADIVKDGRRGKQPYRRDDDGQAILSGEGVPVSLTNSYIRYELFPKNGTHNDDDSDNVDPFVTAQHTIEQALEDLLGGIALLEAVEDLDGNSIVEEQGLPKVTAKKWRKLARDVVAKFDDWYETGVEYNAPIAHQATKNADDAGGQSLTP</sequence>
<organism evidence="2 3">
    <name type="scientific">Labedaea rhizosphaerae</name>
    <dbReference type="NCBI Taxonomy" id="598644"/>
    <lineage>
        <taxon>Bacteria</taxon>
        <taxon>Bacillati</taxon>
        <taxon>Actinomycetota</taxon>
        <taxon>Actinomycetes</taxon>
        <taxon>Pseudonocardiales</taxon>
        <taxon>Pseudonocardiaceae</taxon>
        <taxon>Labedaea</taxon>
    </lineage>
</organism>
<accession>A0A4R6SLR0</accession>
<keyword evidence="3" id="KW-1185">Reference proteome</keyword>
<dbReference type="AlphaFoldDB" id="A0A4R6SLR0"/>
<dbReference type="EMBL" id="SNXZ01000001">
    <property type="protein sequence ID" value="TDQ04814.1"/>
    <property type="molecule type" value="Genomic_DNA"/>
</dbReference>
<evidence type="ECO:0000313" key="2">
    <source>
        <dbReference type="EMBL" id="TDQ04814.1"/>
    </source>
</evidence>
<reference evidence="2 3" key="1">
    <citation type="submission" date="2019-03" db="EMBL/GenBank/DDBJ databases">
        <title>Genomic Encyclopedia of Type Strains, Phase IV (KMG-IV): sequencing the most valuable type-strain genomes for metagenomic binning, comparative biology and taxonomic classification.</title>
        <authorList>
            <person name="Goeker M."/>
        </authorList>
    </citation>
    <scope>NUCLEOTIDE SEQUENCE [LARGE SCALE GENOMIC DNA]</scope>
    <source>
        <strain evidence="2 3">DSM 45361</strain>
    </source>
</reference>
<dbReference type="OrthoDB" id="5166867at2"/>
<protein>
    <submittedName>
        <fullName evidence="2">Uncharacterized protein</fullName>
    </submittedName>
</protein>
<dbReference type="Proteomes" id="UP000295444">
    <property type="component" value="Unassembled WGS sequence"/>
</dbReference>
<gene>
    <name evidence="2" type="ORF">EV186_101772</name>
</gene>
<evidence type="ECO:0000256" key="1">
    <source>
        <dbReference type="SAM" id="MobiDB-lite"/>
    </source>
</evidence>
<evidence type="ECO:0000313" key="3">
    <source>
        <dbReference type="Proteomes" id="UP000295444"/>
    </source>
</evidence>
<feature type="region of interest" description="Disordered" evidence="1">
    <location>
        <begin position="1"/>
        <end position="23"/>
    </location>
</feature>
<comment type="caution">
    <text evidence="2">The sequence shown here is derived from an EMBL/GenBank/DDBJ whole genome shotgun (WGS) entry which is preliminary data.</text>
</comment>
<dbReference type="RefSeq" id="WP_133847667.1">
    <property type="nucleotide sequence ID" value="NZ_SNXZ01000001.1"/>
</dbReference>